<dbReference type="AlphaFoldDB" id="A0A510W9P8"/>
<protein>
    <submittedName>
        <fullName evidence="1">Uncharacterized protein</fullName>
    </submittedName>
</protein>
<name>A0A510W9P8_ENTTH</name>
<proteinExistence type="predicted"/>
<accession>A0A510W9P8</accession>
<comment type="caution">
    <text evidence="1">The sequence shown here is derived from an EMBL/GenBank/DDBJ whole genome shotgun (WGS) entry which is preliminary data.</text>
</comment>
<dbReference type="EMBL" id="BJUG01000001">
    <property type="protein sequence ID" value="GEK35896.1"/>
    <property type="molecule type" value="Genomic_DNA"/>
</dbReference>
<gene>
    <name evidence="1" type="ORF">ETH01_01830</name>
</gene>
<organism evidence="1 2">
    <name type="scientific">Enterococcus thailandicus</name>
    <dbReference type="NCBI Taxonomy" id="417368"/>
    <lineage>
        <taxon>Bacteria</taxon>
        <taxon>Bacillati</taxon>
        <taxon>Bacillota</taxon>
        <taxon>Bacilli</taxon>
        <taxon>Lactobacillales</taxon>
        <taxon>Enterococcaceae</taxon>
        <taxon>Enterococcus</taxon>
    </lineage>
</organism>
<reference evidence="1 2" key="1">
    <citation type="submission" date="2019-07" db="EMBL/GenBank/DDBJ databases">
        <title>Whole genome shotgun sequence of Enterococcus thailandicus NBRC 101867.</title>
        <authorList>
            <person name="Hosoyama A."/>
            <person name="Uohara A."/>
            <person name="Ohji S."/>
            <person name="Ichikawa N."/>
        </authorList>
    </citation>
    <scope>NUCLEOTIDE SEQUENCE [LARGE SCALE GENOMIC DNA]</scope>
    <source>
        <strain evidence="1 2">NBRC 101867</strain>
    </source>
</reference>
<sequence length="71" mass="8552">MNENYKVYQMRKQATKKAKYCLHNKLCNVLRLDKTSITQPLNEKQLIIKRINLKGVKYQGVRDWKQNVISW</sequence>
<dbReference type="Proteomes" id="UP000321361">
    <property type="component" value="Unassembled WGS sequence"/>
</dbReference>
<evidence type="ECO:0000313" key="2">
    <source>
        <dbReference type="Proteomes" id="UP000321361"/>
    </source>
</evidence>
<evidence type="ECO:0000313" key="1">
    <source>
        <dbReference type="EMBL" id="GEK35896.1"/>
    </source>
</evidence>